<evidence type="ECO:0000256" key="3">
    <source>
        <dbReference type="SAM" id="Phobius"/>
    </source>
</evidence>
<reference evidence="4" key="2">
    <citation type="submission" date="2019-04" db="EMBL/GenBank/DDBJ databases">
        <authorList>
            <person name="Pasella M."/>
        </authorList>
    </citation>
    <scope>NUCLEOTIDE SEQUENCE</scope>
    <source>
        <strain evidence="4">HV6547_2</strain>
    </source>
</reference>
<dbReference type="PANTHER" id="PTHR33787:SF5">
    <property type="entry name" value="YCF20-LIKE PROTEIN"/>
    <property type="match status" value="1"/>
</dbReference>
<feature type="transmembrane region" description="Helical" evidence="3">
    <location>
        <begin position="16"/>
        <end position="37"/>
    </location>
</feature>
<keyword evidence="4" id="KW-0934">Plastid</keyword>
<reference evidence="4" key="1">
    <citation type="journal article" date="2019" name="Mol. Phylogenet. Evol.">
        <title>Morphological evolution and classification of the red algal order Ceramiales inferred using plastid phylogenomics.</title>
        <authorList>
            <person name="Diaz-Tapia P."/>
            <person name="Pasella M.M."/>
            <person name="Verbruggen H."/>
            <person name="Maggs C.A."/>
        </authorList>
    </citation>
    <scope>NUCLEOTIDE SEQUENCE</scope>
    <source>
        <strain evidence="4">HV6547_2</strain>
    </source>
</reference>
<name>A0A4D6WRI2_9FLOR</name>
<dbReference type="AlphaFoldDB" id="A0A4D6WRI2"/>
<feature type="transmembrane region" description="Helical" evidence="3">
    <location>
        <begin position="43"/>
        <end position="63"/>
    </location>
</feature>
<dbReference type="InterPro" id="IPR007572">
    <property type="entry name" value="Uncharacterised_Ycf20"/>
</dbReference>
<organism evidence="4">
    <name type="scientific">Centroceras clavulatum</name>
    <dbReference type="NCBI Taxonomy" id="159503"/>
    <lineage>
        <taxon>Eukaryota</taxon>
        <taxon>Rhodophyta</taxon>
        <taxon>Florideophyceae</taxon>
        <taxon>Rhodymeniophycidae</taxon>
        <taxon>Ceramiales</taxon>
        <taxon>Ceramiaceae</taxon>
        <taxon>Centroceras</taxon>
    </lineage>
</organism>
<dbReference type="EMBL" id="MK814618">
    <property type="protein sequence ID" value="QCI05178.1"/>
    <property type="molecule type" value="Genomic_DNA"/>
</dbReference>
<dbReference type="PANTHER" id="PTHR33787">
    <property type="match status" value="1"/>
</dbReference>
<proteinExistence type="inferred from homology"/>
<protein>
    <recommendedName>
        <fullName evidence="2">Uncharacterized protein ycf20</fullName>
    </recommendedName>
</protein>
<keyword evidence="3" id="KW-0472">Membrane</keyword>
<feature type="transmembrane region" description="Helical" evidence="3">
    <location>
        <begin position="70"/>
        <end position="89"/>
    </location>
</feature>
<comment type="similarity">
    <text evidence="1">Belongs to the ycf20 family.</text>
</comment>
<keyword evidence="3" id="KW-1133">Transmembrane helix</keyword>
<evidence type="ECO:0000256" key="2">
    <source>
        <dbReference type="ARBA" id="ARBA00021534"/>
    </source>
</evidence>
<evidence type="ECO:0000313" key="4">
    <source>
        <dbReference type="EMBL" id="QCI05178.1"/>
    </source>
</evidence>
<gene>
    <name evidence="4" type="primary">ycf20</name>
</gene>
<accession>A0A4D6WRI2</accession>
<sequence>MILLITQLLNYKFNNFSINIVSLLFGFYLSTILSTIPSQTGDWNIINASIIITINEIFSKFFYRIKSRPNLITISILNSIKIGIIYGLFVDAFKLGS</sequence>
<dbReference type="Pfam" id="PF04483">
    <property type="entry name" value="DUF565"/>
    <property type="match status" value="1"/>
</dbReference>
<geneLocation type="plastid" evidence="4"/>
<keyword evidence="3" id="KW-0812">Transmembrane</keyword>
<evidence type="ECO:0000256" key="1">
    <source>
        <dbReference type="ARBA" id="ARBA00009846"/>
    </source>
</evidence>